<evidence type="ECO:0000313" key="2">
    <source>
        <dbReference type="Proteomes" id="UP000198636"/>
    </source>
</evidence>
<dbReference type="OrthoDB" id="1697482at2"/>
<dbReference type="Pfam" id="PF09393">
    <property type="entry name" value="DUF2001"/>
    <property type="match status" value="1"/>
</dbReference>
<proteinExistence type="predicted"/>
<dbReference type="RefSeq" id="WP_091545392.1">
    <property type="nucleotide sequence ID" value="NZ_FMUS01000022.1"/>
</dbReference>
<protein>
    <submittedName>
        <fullName evidence="1">Phage tail tube protein</fullName>
    </submittedName>
</protein>
<name>A0A1G5JXK0_9FIRM</name>
<dbReference type="Proteomes" id="UP000198636">
    <property type="component" value="Unassembled WGS sequence"/>
</dbReference>
<reference evidence="1 2" key="1">
    <citation type="submission" date="2016-10" db="EMBL/GenBank/DDBJ databases">
        <authorList>
            <person name="de Groot N.N."/>
        </authorList>
    </citation>
    <scope>NUCLEOTIDE SEQUENCE [LARGE SCALE GENOMIC DNA]</scope>
    <source>
        <strain evidence="1 2">DSM 18978</strain>
    </source>
</reference>
<dbReference type="AlphaFoldDB" id="A0A1G5JXK0"/>
<dbReference type="InterPro" id="IPR018989">
    <property type="entry name" value="DUF2001"/>
</dbReference>
<dbReference type="InterPro" id="IPR038628">
    <property type="entry name" value="XkdM-like_sf"/>
</dbReference>
<sequence length="144" mass="16395">MKKLDGKRLINGTFGSVWWDGELLADIESFEAKISIDREEINMAGSLSKDSKMLGWNGEGTMKLKKIYSRAQKKIAMAIKDGQEIRSKIVAKLADPDAFGTERVVLYNVWFTEVMLMSFEQKAKLEEDIPFGFSDFDFPDLIED</sequence>
<organism evidence="1 2">
    <name type="scientific">Alkaliphilus peptidifermentans DSM 18978</name>
    <dbReference type="NCBI Taxonomy" id="1120976"/>
    <lineage>
        <taxon>Bacteria</taxon>
        <taxon>Bacillati</taxon>
        <taxon>Bacillota</taxon>
        <taxon>Clostridia</taxon>
        <taxon>Peptostreptococcales</taxon>
        <taxon>Natronincolaceae</taxon>
        <taxon>Alkaliphilus</taxon>
    </lineage>
</organism>
<dbReference type="SUPFAM" id="SSF69279">
    <property type="entry name" value="Phage tail proteins"/>
    <property type="match status" value="1"/>
</dbReference>
<dbReference type="Gene3D" id="2.30.110.40">
    <property type="entry name" value="Phage tail tube protein"/>
    <property type="match status" value="1"/>
</dbReference>
<dbReference type="STRING" id="1120976.SAMN03080606_03100"/>
<evidence type="ECO:0000313" key="1">
    <source>
        <dbReference type="EMBL" id="SCY93047.1"/>
    </source>
</evidence>
<gene>
    <name evidence="1" type="ORF">SAMN03080606_03100</name>
</gene>
<keyword evidence="2" id="KW-1185">Reference proteome</keyword>
<accession>A0A1G5JXK0</accession>
<dbReference type="EMBL" id="FMUS01000022">
    <property type="protein sequence ID" value="SCY93047.1"/>
    <property type="molecule type" value="Genomic_DNA"/>
</dbReference>